<dbReference type="AlphaFoldDB" id="A0A914WIH6"/>
<dbReference type="PANTHER" id="PTHR10445">
    <property type="entry name" value="GENERAL TRANSCRIPTION FACTOR IIF SUBUNIT 2"/>
    <property type="match status" value="1"/>
</dbReference>
<feature type="domain" description="TFIIF beta subunit N-terminal" evidence="12">
    <location>
        <begin position="19"/>
        <end position="130"/>
    </location>
</feature>
<reference evidence="14" key="1">
    <citation type="submission" date="2022-11" db="UniProtKB">
        <authorList>
            <consortium name="WormBaseParasite"/>
        </authorList>
    </citation>
    <scope>IDENTIFICATION</scope>
</reference>
<dbReference type="GO" id="GO:0006368">
    <property type="term" value="P:transcription elongation by RNA polymerase II"/>
    <property type="evidence" value="ECO:0007669"/>
    <property type="project" value="UniProtKB-ARBA"/>
</dbReference>
<evidence type="ECO:0000256" key="7">
    <source>
        <dbReference type="ARBA" id="ARBA00023242"/>
    </source>
</evidence>
<dbReference type="CDD" id="cd07980">
    <property type="entry name" value="TFIIF_beta"/>
    <property type="match status" value="1"/>
</dbReference>
<keyword evidence="4 9" id="KW-0805">Transcription regulation</keyword>
<accession>A0A914WIH6</accession>
<dbReference type="GO" id="GO:0006367">
    <property type="term" value="P:transcription initiation at RNA polymerase II promoter"/>
    <property type="evidence" value="ECO:0007669"/>
    <property type="project" value="UniProtKB-UniRule"/>
</dbReference>
<proteinExistence type="inferred from homology"/>
<dbReference type="InterPro" id="IPR003196">
    <property type="entry name" value="TFIIF_beta"/>
</dbReference>
<keyword evidence="6 9" id="KW-0804">Transcription</keyword>
<dbReference type="WBParaSite" id="PSAMB.scaffold434size51422.g5926.t1">
    <property type="protein sequence ID" value="PSAMB.scaffold434size51422.g5926.t1"/>
    <property type="gene ID" value="PSAMB.scaffold434size51422.g5926"/>
</dbReference>
<evidence type="ECO:0000256" key="8">
    <source>
        <dbReference type="ARBA" id="ARBA00033388"/>
    </source>
</evidence>
<organism evidence="13 14">
    <name type="scientific">Plectus sambesii</name>
    <dbReference type="NCBI Taxonomy" id="2011161"/>
    <lineage>
        <taxon>Eukaryota</taxon>
        <taxon>Metazoa</taxon>
        <taxon>Ecdysozoa</taxon>
        <taxon>Nematoda</taxon>
        <taxon>Chromadorea</taxon>
        <taxon>Plectida</taxon>
        <taxon>Plectina</taxon>
        <taxon>Plectoidea</taxon>
        <taxon>Plectidae</taxon>
        <taxon>Plectus</taxon>
    </lineage>
</organism>
<dbReference type="SUPFAM" id="SSF50916">
    <property type="entry name" value="Rap30/74 interaction domains"/>
    <property type="match status" value="1"/>
</dbReference>
<comment type="subcellular location">
    <subcellularLocation>
        <location evidence="1 9">Nucleus</location>
    </subcellularLocation>
</comment>
<name>A0A914WIH6_9BILA</name>
<dbReference type="InterPro" id="IPR011039">
    <property type="entry name" value="TFIIF_interaction"/>
</dbReference>
<comment type="function">
    <text evidence="9">TFIIF is a general transcription initiation factor that binds to RNA polymerase II and helps to recruit it to the initiation complex in collaboration with TFIIB.</text>
</comment>
<dbReference type="PANTHER" id="PTHR10445:SF0">
    <property type="entry name" value="GENERAL TRANSCRIPTION FACTOR IIF SUBUNIT 2"/>
    <property type="match status" value="1"/>
</dbReference>
<keyword evidence="7 9" id="KW-0539">Nucleus</keyword>
<dbReference type="Pfam" id="PF02270">
    <property type="entry name" value="TFIIF_beta"/>
    <property type="match status" value="1"/>
</dbReference>
<dbReference type="Pfam" id="PF17683">
    <property type="entry name" value="TFIIF_beta_N"/>
    <property type="match status" value="1"/>
</dbReference>
<dbReference type="InterPro" id="IPR040504">
    <property type="entry name" value="TFIIF_beta_N"/>
</dbReference>
<dbReference type="InterPro" id="IPR036390">
    <property type="entry name" value="WH_DNA-bd_sf"/>
</dbReference>
<evidence type="ECO:0000259" key="11">
    <source>
        <dbReference type="Pfam" id="PF02270"/>
    </source>
</evidence>
<sequence length="282" mass="31456">MGKRSSVQNGVVDCELGKRGVWLVKVPRYLSEQWEKQQGSDVGRLEIAPRVPGRGASGEVIFRSTDHGDFASGAQSSSSAASSSSAMNGMNPVPLGKRPSESTQTPKEHRFVIGDIKNQTMAVISEDKTSLGADAEIKSGRLCLEGRVVKRAECRPPASLGYLKMKISQIEKSGQPKRQIQQIDKAEVKFKPVAIHAEDMAREKAKKEGIKAVRADKDKVVSMLFQAFEKHQYYRLIDLQKLTNQPPGYIKEILNEIATYNTAPPHKSMWELKSEYRHYKNE</sequence>
<feature type="region of interest" description="Disordered" evidence="10">
    <location>
        <begin position="67"/>
        <end position="107"/>
    </location>
</feature>
<evidence type="ECO:0000256" key="5">
    <source>
        <dbReference type="ARBA" id="ARBA00023125"/>
    </source>
</evidence>
<dbReference type="Proteomes" id="UP000887566">
    <property type="component" value="Unplaced"/>
</dbReference>
<evidence type="ECO:0000256" key="3">
    <source>
        <dbReference type="ARBA" id="ARBA00020815"/>
    </source>
</evidence>
<evidence type="ECO:0000259" key="12">
    <source>
        <dbReference type="Pfam" id="PF17683"/>
    </source>
</evidence>
<dbReference type="SUPFAM" id="SSF46785">
    <property type="entry name" value="Winged helix' DNA-binding domain"/>
    <property type="match status" value="1"/>
</dbReference>
<protein>
    <recommendedName>
        <fullName evidence="3 9">General transcription factor IIF subunit 2</fullName>
    </recommendedName>
    <alternativeName>
        <fullName evidence="8 9">Transcription initiation factor IIF subunit beta</fullName>
    </alternativeName>
</protein>
<evidence type="ECO:0000313" key="13">
    <source>
        <dbReference type="Proteomes" id="UP000887566"/>
    </source>
</evidence>
<evidence type="ECO:0000256" key="6">
    <source>
        <dbReference type="ARBA" id="ARBA00023163"/>
    </source>
</evidence>
<evidence type="ECO:0000256" key="2">
    <source>
        <dbReference type="ARBA" id="ARBA00009543"/>
    </source>
</evidence>
<feature type="compositionally biased region" description="Low complexity" evidence="10">
    <location>
        <begin position="71"/>
        <end position="86"/>
    </location>
</feature>
<feature type="domain" description="TFIIF beta subunit HTH" evidence="11">
    <location>
        <begin position="213"/>
        <end position="277"/>
    </location>
</feature>
<evidence type="ECO:0000256" key="9">
    <source>
        <dbReference type="PIRNR" id="PIRNR015849"/>
    </source>
</evidence>
<comment type="similarity">
    <text evidence="2 9">Belongs to the TFIIF beta subunit family.</text>
</comment>
<evidence type="ECO:0000256" key="4">
    <source>
        <dbReference type="ARBA" id="ARBA00023015"/>
    </source>
</evidence>
<dbReference type="PIRSF" id="PIRSF015849">
    <property type="entry name" value="TFIIF-beta"/>
    <property type="match status" value="1"/>
</dbReference>
<dbReference type="GO" id="GO:0005674">
    <property type="term" value="C:transcription factor TFIIF complex"/>
    <property type="evidence" value="ECO:0007669"/>
    <property type="project" value="InterPro"/>
</dbReference>
<dbReference type="InterPro" id="IPR036388">
    <property type="entry name" value="WH-like_DNA-bd_sf"/>
</dbReference>
<evidence type="ECO:0000256" key="1">
    <source>
        <dbReference type="ARBA" id="ARBA00004123"/>
    </source>
</evidence>
<dbReference type="InterPro" id="IPR040450">
    <property type="entry name" value="TFIIF_beta_HTH"/>
</dbReference>
<dbReference type="FunFam" id="1.10.10.10:FF:000035">
    <property type="entry name" value="General transcription factor IIF subunit 2"/>
    <property type="match status" value="1"/>
</dbReference>
<keyword evidence="13" id="KW-1185">Reference proteome</keyword>
<evidence type="ECO:0000313" key="14">
    <source>
        <dbReference type="WBParaSite" id="PSAMB.scaffold434size51422.g5926.t1"/>
    </source>
</evidence>
<evidence type="ECO:0000256" key="10">
    <source>
        <dbReference type="SAM" id="MobiDB-lite"/>
    </source>
</evidence>
<dbReference type="GO" id="GO:0003677">
    <property type="term" value="F:DNA binding"/>
    <property type="evidence" value="ECO:0007669"/>
    <property type="project" value="UniProtKB-UniRule"/>
</dbReference>
<keyword evidence="5 9" id="KW-0238">DNA-binding</keyword>
<dbReference type="Gene3D" id="1.10.10.10">
    <property type="entry name" value="Winged helix-like DNA-binding domain superfamily/Winged helix DNA-binding domain"/>
    <property type="match status" value="1"/>
</dbReference>